<comment type="similarity">
    <text evidence="1 13 14">Belongs to the NAD-dependent glycerol-3-phosphate dehydrogenase family.</text>
</comment>
<feature type="compositionally biased region" description="Acidic residues" evidence="15">
    <location>
        <begin position="421"/>
        <end position="431"/>
    </location>
</feature>
<evidence type="ECO:0000256" key="14">
    <source>
        <dbReference type="RuleBase" id="RU000437"/>
    </source>
</evidence>
<evidence type="ECO:0000256" key="5">
    <source>
        <dbReference type="ARBA" id="ARBA00023027"/>
    </source>
</evidence>
<dbReference type="NCBIfam" id="NF000944">
    <property type="entry name" value="PRK00094.2-2"/>
    <property type="match status" value="1"/>
</dbReference>
<dbReference type="GO" id="GO:0046474">
    <property type="term" value="P:glycerophospholipid biosynthetic process"/>
    <property type="evidence" value="ECO:0007669"/>
    <property type="project" value="TreeGrafter"/>
</dbReference>
<keyword evidence="6 13" id="KW-0443">Lipid metabolism</keyword>
<evidence type="ECO:0000256" key="15">
    <source>
        <dbReference type="SAM" id="MobiDB-lite"/>
    </source>
</evidence>
<dbReference type="GO" id="GO:0051287">
    <property type="term" value="F:NAD binding"/>
    <property type="evidence" value="ECO:0007669"/>
    <property type="project" value="InterPro"/>
</dbReference>
<keyword evidence="13" id="KW-0963">Cytoplasm</keyword>
<dbReference type="Gene3D" id="1.10.1040.10">
    <property type="entry name" value="N-(1-d-carboxylethyl)-l-norvaline Dehydrogenase, domain 2"/>
    <property type="match status" value="1"/>
</dbReference>
<dbReference type="FunFam" id="1.10.1040.10:FF:000001">
    <property type="entry name" value="Glycerol-3-phosphate dehydrogenase [NAD(P)+]"/>
    <property type="match status" value="1"/>
</dbReference>
<dbReference type="GO" id="GO:0005829">
    <property type="term" value="C:cytosol"/>
    <property type="evidence" value="ECO:0007669"/>
    <property type="project" value="TreeGrafter"/>
</dbReference>
<feature type="domain" description="Glycerol-3-phosphate dehydrogenase NAD-dependent C-terminal" evidence="17">
    <location>
        <begin position="245"/>
        <end position="380"/>
    </location>
</feature>
<dbReference type="RefSeq" id="WP_110923001.1">
    <property type="nucleotide sequence ID" value="NZ_QJSU01000004.1"/>
</dbReference>
<feature type="compositionally biased region" description="Basic and acidic residues" evidence="15">
    <location>
        <begin position="12"/>
        <end position="23"/>
    </location>
</feature>
<dbReference type="EC" id="1.1.1.94" evidence="10 13"/>
<gene>
    <name evidence="13" type="primary">gpsA</name>
    <name evidence="18" type="ORF">DFP82_104160</name>
</gene>
<feature type="binding site" evidence="13">
    <location>
        <position position="117"/>
    </location>
    <ligand>
        <name>NADPH</name>
        <dbReference type="ChEBI" id="CHEBI:57783"/>
    </ligand>
</feature>
<sequence>MTSPNNSHKKTSHENSETDKNTPEKQNSLLAGIIERATKSGIGRKKLNPSAVESAVAKNMADIHSNPTKLRLAFLGGGSFGTAMANLAARNGCDTTLWVRNKRTVKAMVKTQTNKKYLPGYKLDDRLKYSHDLAASVKDKDIIFIAVPGLAFRETLKNIAPFISGQSIVSLTKGMEKDTFAMMSDIIKEVLPEVNFGVMSGPNLAIEIMKNMPSATVIASESEPLRHAVQAALHSAFFRVFASDDVKGVELGGALKNIYAIAMGMAAAYDVGENTKAMILTRALAEMSRFGVEAGANPLTFLGLSGVGDLYATCSSELSRNYRIGNMLGRGMSIDAAVKKLGQTAEGVNTIQQVHEKATKEGIYMPITHALYAVIYEDKAALGVALHLMEAGFRSDVEFVMAHDHSNAALTAQMKTSSDSTADESGDTDSK</sequence>
<feature type="binding site" evidence="13">
    <location>
        <position position="320"/>
    </location>
    <ligand>
        <name>NADPH</name>
        <dbReference type="ChEBI" id="CHEBI:57783"/>
    </ligand>
</feature>
<dbReference type="PRINTS" id="PR00077">
    <property type="entry name" value="GPDHDRGNASE"/>
</dbReference>
<evidence type="ECO:0000313" key="18">
    <source>
        <dbReference type="EMBL" id="PYE39348.1"/>
    </source>
</evidence>
<keyword evidence="8 13" id="KW-1208">Phospholipid metabolism</keyword>
<dbReference type="FunFam" id="3.40.50.720:FF:000019">
    <property type="entry name" value="Glycerol-3-phosphate dehydrogenase [NAD(P)+]"/>
    <property type="match status" value="1"/>
</dbReference>
<feature type="binding site" evidence="13">
    <location>
        <position position="80"/>
    </location>
    <ligand>
        <name>NADPH</name>
        <dbReference type="ChEBI" id="CHEBI:57783"/>
    </ligand>
</feature>
<keyword evidence="3 13" id="KW-0521">NADP</keyword>
<dbReference type="NCBIfam" id="NF000942">
    <property type="entry name" value="PRK00094.1-4"/>
    <property type="match status" value="1"/>
</dbReference>
<comment type="catalytic activity">
    <reaction evidence="9">
        <text>sn-glycerol 3-phosphate + NADP(+) = dihydroxyacetone phosphate + NADPH + H(+)</text>
        <dbReference type="Rhea" id="RHEA:11096"/>
        <dbReference type="ChEBI" id="CHEBI:15378"/>
        <dbReference type="ChEBI" id="CHEBI:57597"/>
        <dbReference type="ChEBI" id="CHEBI:57642"/>
        <dbReference type="ChEBI" id="CHEBI:57783"/>
        <dbReference type="ChEBI" id="CHEBI:58349"/>
        <dbReference type="EC" id="1.1.1.94"/>
    </reaction>
    <physiologicalReaction direction="right-to-left" evidence="9">
        <dbReference type="Rhea" id="RHEA:11098"/>
    </physiologicalReaction>
</comment>
<feature type="binding site" evidence="13">
    <location>
        <position position="346"/>
    </location>
    <ligand>
        <name>NADPH</name>
        <dbReference type="ChEBI" id="CHEBI:57783"/>
    </ligand>
</feature>
<dbReference type="Pfam" id="PF07479">
    <property type="entry name" value="NAD_Gly3P_dh_C"/>
    <property type="match status" value="1"/>
</dbReference>
<feature type="binding site" evidence="13">
    <location>
        <position position="173"/>
    </location>
    <ligand>
        <name>NADPH</name>
        <dbReference type="ChEBI" id="CHEBI:57783"/>
    </ligand>
</feature>
<evidence type="ECO:0000256" key="9">
    <source>
        <dbReference type="ARBA" id="ARBA00052716"/>
    </source>
</evidence>
<dbReference type="AlphaFoldDB" id="A0A2V4VAA8"/>
<proteinExistence type="inferred from homology"/>
<evidence type="ECO:0000256" key="6">
    <source>
        <dbReference type="ARBA" id="ARBA00023098"/>
    </source>
</evidence>
<dbReference type="PANTHER" id="PTHR11728">
    <property type="entry name" value="GLYCEROL-3-PHOSPHATE DEHYDROGENASE"/>
    <property type="match status" value="1"/>
</dbReference>
<name>A0A2V4VAA8_9GAMM</name>
<evidence type="ECO:0000256" key="7">
    <source>
        <dbReference type="ARBA" id="ARBA00023209"/>
    </source>
</evidence>
<comment type="caution">
    <text evidence="13">Lacks conserved residue(s) required for the propagation of feature annotation.</text>
</comment>
<evidence type="ECO:0000256" key="1">
    <source>
        <dbReference type="ARBA" id="ARBA00011009"/>
    </source>
</evidence>
<feature type="binding site" evidence="13">
    <location>
        <position position="79"/>
    </location>
    <ligand>
        <name>NADPH</name>
        <dbReference type="ChEBI" id="CHEBI:57783"/>
    </ligand>
</feature>
<comment type="function">
    <text evidence="13">Catalyzes the reduction of the glycolytic intermediate dihydroxyacetone phosphate (DHAP) to sn-glycerol 3-phosphate (G3P), the key precursor for phospholipid synthesis.</text>
</comment>
<evidence type="ECO:0000256" key="11">
    <source>
        <dbReference type="ARBA" id="ARBA00069372"/>
    </source>
</evidence>
<dbReference type="GO" id="GO:0141152">
    <property type="term" value="F:glycerol-3-phosphate dehydrogenase (NAD+) activity"/>
    <property type="evidence" value="ECO:0007669"/>
    <property type="project" value="RHEA"/>
</dbReference>
<feature type="active site" description="Proton acceptor" evidence="13">
    <location>
        <position position="256"/>
    </location>
</feature>
<feature type="binding site" evidence="13">
    <location>
        <position position="321"/>
    </location>
    <ligand>
        <name>sn-glycerol 3-phosphate</name>
        <dbReference type="ChEBI" id="CHEBI:57597"/>
    </ligand>
</feature>
<feature type="binding site" evidence="13">
    <location>
        <position position="173"/>
    </location>
    <ligand>
        <name>sn-glycerol 3-phosphate</name>
        <dbReference type="ChEBI" id="CHEBI:57597"/>
    </ligand>
</feature>
<keyword evidence="19" id="KW-1185">Reference proteome</keyword>
<feature type="binding site" evidence="13">
    <location>
        <position position="256"/>
    </location>
    <ligand>
        <name>sn-glycerol 3-phosphate</name>
        <dbReference type="ChEBI" id="CHEBI:57597"/>
    </ligand>
</feature>
<dbReference type="SUPFAM" id="SSF48179">
    <property type="entry name" value="6-phosphogluconate dehydrogenase C-terminal domain-like"/>
    <property type="match status" value="1"/>
</dbReference>
<protein>
    <recommendedName>
        <fullName evidence="11 13">Glycerol-3-phosphate dehydrogenase [NAD(P)+]</fullName>
        <ecNumber evidence="10 13">1.1.1.94</ecNumber>
    </recommendedName>
    <alternativeName>
        <fullName evidence="13">NAD(P)(+)-dependent glycerol-3-phosphate dehydrogenase</fullName>
    </alternativeName>
    <alternativeName>
        <fullName evidence="12 13">NAD(P)H-dependent dihydroxyacetone-phosphate reductase</fullName>
    </alternativeName>
</protein>
<keyword evidence="7 13" id="KW-0594">Phospholipid biosynthesis</keyword>
<dbReference type="InterPro" id="IPR006109">
    <property type="entry name" value="G3P_DH_NAD-dep_C"/>
</dbReference>
<comment type="pathway">
    <text evidence="13">Membrane lipid metabolism; glycerophospholipid metabolism.</text>
</comment>
<keyword evidence="5 13" id="KW-0520">NAD</keyword>
<evidence type="ECO:0000313" key="19">
    <source>
        <dbReference type="Proteomes" id="UP000247746"/>
    </source>
</evidence>
<comment type="caution">
    <text evidence="18">The sequence shown here is derived from an EMBL/GenBank/DDBJ whole genome shotgun (WGS) entry which is preliminary data.</text>
</comment>
<organism evidence="18 19">
    <name type="scientific">Psychrobacter fozii</name>
    <dbReference type="NCBI Taxonomy" id="198480"/>
    <lineage>
        <taxon>Bacteria</taxon>
        <taxon>Pseudomonadati</taxon>
        <taxon>Pseudomonadota</taxon>
        <taxon>Gammaproteobacteria</taxon>
        <taxon>Moraxellales</taxon>
        <taxon>Moraxellaceae</taxon>
        <taxon>Psychrobacter</taxon>
    </lineage>
</organism>
<dbReference type="InterPro" id="IPR013328">
    <property type="entry name" value="6PGD_dom2"/>
</dbReference>
<dbReference type="PROSITE" id="PS00957">
    <property type="entry name" value="NAD_G3PDH"/>
    <property type="match status" value="1"/>
</dbReference>
<dbReference type="InterPro" id="IPR006168">
    <property type="entry name" value="G3P_DH_NAD-dep"/>
</dbReference>
<feature type="binding site" evidence="13">
    <location>
        <position position="320"/>
    </location>
    <ligand>
        <name>sn-glycerol 3-phosphate</name>
        <dbReference type="ChEBI" id="CHEBI:57597"/>
    </ligand>
</feature>
<reference evidence="18 19" key="1">
    <citation type="submission" date="2018-06" db="EMBL/GenBank/DDBJ databases">
        <title>Genomic Encyclopedia of Type Strains, Phase III (KMG-III): the genomes of soil and plant-associated and newly described type strains.</title>
        <authorList>
            <person name="Whitman W."/>
        </authorList>
    </citation>
    <scope>NUCLEOTIDE SEQUENCE [LARGE SCALE GENOMIC DNA]</scope>
    <source>
        <strain evidence="18 19">CECT 5889</strain>
    </source>
</reference>
<evidence type="ECO:0000256" key="10">
    <source>
        <dbReference type="ARBA" id="ARBA00066687"/>
    </source>
</evidence>
<dbReference type="UniPathway" id="UPA00940"/>
<accession>A0A2V4VAA8</accession>
<evidence type="ECO:0000259" key="17">
    <source>
        <dbReference type="Pfam" id="PF07479"/>
    </source>
</evidence>
<dbReference type="GO" id="GO:0141153">
    <property type="term" value="F:glycerol-3-phosphate dehydrogenase (NADP+) activity"/>
    <property type="evidence" value="ECO:0007669"/>
    <property type="project" value="RHEA"/>
</dbReference>
<comment type="catalytic activity">
    <reaction evidence="13">
        <text>sn-glycerol 3-phosphate + NAD(+) = dihydroxyacetone phosphate + NADH + H(+)</text>
        <dbReference type="Rhea" id="RHEA:11092"/>
        <dbReference type="ChEBI" id="CHEBI:15378"/>
        <dbReference type="ChEBI" id="CHEBI:57540"/>
        <dbReference type="ChEBI" id="CHEBI:57597"/>
        <dbReference type="ChEBI" id="CHEBI:57642"/>
        <dbReference type="ChEBI" id="CHEBI:57945"/>
        <dbReference type="EC" id="1.1.1.94"/>
    </reaction>
</comment>
<evidence type="ECO:0000256" key="8">
    <source>
        <dbReference type="ARBA" id="ARBA00023264"/>
    </source>
</evidence>
<dbReference type="SUPFAM" id="SSF51735">
    <property type="entry name" value="NAD(P)-binding Rossmann-fold domains"/>
    <property type="match status" value="1"/>
</dbReference>
<keyword evidence="13" id="KW-0547">Nucleotide-binding</keyword>
<evidence type="ECO:0000256" key="13">
    <source>
        <dbReference type="HAMAP-Rule" id="MF_00394"/>
    </source>
</evidence>
<dbReference type="InterPro" id="IPR036291">
    <property type="entry name" value="NAD(P)-bd_dom_sf"/>
</dbReference>
<evidence type="ECO:0000256" key="4">
    <source>
        <dbReference type="ARBA" id="ARBA00023002"/>
    </source>
</evidence>
<feature type="binding site" evidence="13">
    <location>
        <position position="205"/>
    </location>
    <ligand>
        <name>NADPH</name>
        <dbReference type="ChEBI" id="CHEBI:57783"/>
    </ligand>
</feature>
<feature type="compositionally biased region" description="Polar residues" evidence="15">
    <location>
        <begin position="411"/>
        <end position="420"/>
    </location>
</feature>
<evidence type="ECO:0000256" key="3">
    <source>
        <dbReference type="ARBA" id="ARBA00022857"/>
    </source>
</evidence>
<dbReference type="InterPro" id="IPR011128">
    <property type="entry name" value="G3P_DH_NAD-dep_N"/>
</dbReference>
<keyword evidence="4 13" id="KW-0560">Oxidoreductase</keyword>
<dbReference type="Pfam" id="PF01210">
    <property type="entry name" value="NAD_Gly3P_dh_N"/>
    <property type="match status" value="1"/>
</dbReference>
<feature type="binding site" evidence="13">
    <location>
        <position position="319"/>
    </location>
    <ligand>
        <name>sn-glycerol 3-phosphate</name>
        <dbReference type="ChEBI" id="CHEBI:57597"/>
    </ligand>
</feature>
<feature type="binding site" evidence="13">
    <location>
        <position position="100"/>
    </location>
    <ligand>
        <name>NADPH</name>
        <dbReference type="ChEBI" id="CHEBI:57783"/>
    </ligand>
</feature>
<dbReference type="InterPro" id="IPR008927">
    <property type="entry name" value="6-PGluconate_DH-like_C_sf"/>
</dbReference>
<dbReference type="OrthoDB" id="9812273at2"/>
<dbReference type="HAMAP" id="MF_00394">
    <property type="entry name" value="NAD_Glyc3P_dehydrog"/>
    <property type="match status" value="1"/>
</dbReference>
<dbReference type="Gene3D" id="3.40.50.720">
    <property type="entry name" value="NAD(P)-binding Rossmann-like Domain"/>
    <property type="match status" value="1"/>
</dbReference>
<feature type="region of interest" description="Disordered" evidence="15">
    <location>
        <begin position="1"/>
        <end position="25"/>
    </location>
</feature>
<dbReference type="GO" id="GO:0046167">
    <property type="term" value="P:glycerol-3-phosphate biosynthetic process"/>
    <property type="evidence" value="ECO:0007669"/>
    <property type="project" value="UniProtKB-UniRule"/>
</dbReference>
<evidence type="ECO:0000256" key="2">
    <source>
        <dbReference type="ARBA" id="ARBA00022516"/>
    </source>
</evidence>
<feature type="domain" description="Glycerol-3-phosphate dehydrogenase NAD-dependent N-terminal" evidence="16">
    <location>
        <begin position="72"/>
        <end position="223"/>
    </location>
</feature>
<dbReference type="NCBIfam" id="NF000940">
    <property type="entry name" value="PRK00094.1-2"/>
    <property type="match status" value="1"/>
</dbReference>
<dbReference type="GO" id="GO:0046168">
    <property type="term" value="P:glycerol-3-phosphate catabolic process"/>
    <property type="evidence" value="ECO:0007669"/>
    <property type="project" value="InterPro"/>
</dbReference>
<feature type="region of interest" description="Disordered" evidence="15">
    <location>
        <begin position="411"/>
        <end position="431"/>
    </location>
</feature>
<keyword evidence="2 13" id="KW-0444">Lipid biosynthesis</keyword>
<dbReference type="EMBL" id="QJSU01000004">
    <property type="protein sequence ID" value="PYE39348.1"/>
    <property type="molecule type" value="Genomic_DNA"/>
</dbReference>
<feature type="binding site" evidence="13">
    <location>
        <position position="309"/>
    </location>
    <ligand>
        <name>sn-glycerol 3-phosphate</name>
        <dbReference type="ChEBI" id="CHEBI:57597"/>
    </ligand>
</feature>
<dbReference type="Proteomes" id="UP000247746">
    <property type="component" value="Unassembled WGS sequence"/>
</dbReference>
<feature type="binding site" evidence="13">
    <location>
        <position position="201"/>
    </location>
    <ligand>
        <name>sn-glycerol 3-phosphate</name>
        <dbReference type="ChEBI" id="CHEBI:57597"/>
    </ligand>
</feature>
<dbReference type="GO" id="GO:0005975">
    <property type="term" value="P:carbohydrate metabolic process"/>
    <property type="evidence" value="ECO:0007669"/>
    <property type="project" value="InterPro"/>
</dbReference>
<comment type="subcellular location">
    <subcellularLocation>
        <location evidence="13">Cytoplasm</location>
    </subcellularLocation>
</comment>
<dbReference type="PANTHER" id="PTHR11728:SF1">
    <property type="entry name" value="GLYCEROL-3-PHOSPHATE DEHYDROGENASE [NAD(+)] 2, CHLOROPLASTIC"/>
    <property type="match status" value="1"/>
</dbReference>
<evidence type="ECO:0000259" key="16">
    <source>
        <dbReference type="Pfam" id="PF01210"/>
    </source>
</evidence>
<evidence type="ECO:0000256" key="12">
    <source>
        <dbReference type="ARBA" id="ARBA00080511"/>
    </source>
</evidence>